<evidence type="ECO:0000313" key="3">
    <source>
        <dbReference type="Proteomes" id="UP000629098"/>
    </source>
</evidence>
<gene>
    <name evidence="2" type="ORF">ICL16_16365</name>
</gene>
<dbReference type="Pfam" id="PF19671">
    <property type="entry name" value="DUF6174"/>
    <property type="match status" value="1"/>
</dbReference>
<protein>
    <submittedName>
        <fullName evidence="2">Uncharacterized protein</fullName>
    </submittedName>
</protein>
<comment type="caution">
    <text evidence="2">The sequence shown here is derived from an EMBL/GenBank/DDBJ whole genome shotgun (WGS) entry which is preliminary data.</text>
</comment>
<feature type="signal peptide" evidence="1">
    <location>
        <begin position="1"/>
        <end position="19"/>
    </location>
</feature>
<evidence type="ECO:0000256" key="1">
    <source>
        <dbReference type="SAM" id="SignalP"/>
    </source>
</evidence>
<name>A0A8J6XG77_9CYAN</name>
<proteinExistence type="predicted"/>
<reference evidence="2" key="1">
    <citation type="submission" date="2020-09" db="EMBL/GenBank/DDBJ databases">
        <title>Iningainema tapete sp. nov. (Scytonemataceae, Cyanobacteria) from greenhouses in central Florida (USA) produces two types of nodularin with biosynthetic potential for microcystin-LR and anabaenopeptins.</title>
        <authorList>
            <person name="Berthold D.E."/>
            <person name="Lefler F.W."/>
            <person name="Huang I.-S."/>
            <person name="Abdulla H."/>
            <person name="Zimba P.V."/>
            <person name="Laughinghouse H.D. IV."/>
        </authorList>
    </citation>
    <scope>NUCLEOTIDE SEQUENCE</scope>
    <source>
        <strain evidence="2">BLCCT55</strain>
    </source>
</reference>
<dbReference type="RefSeq" id="WP_190829605.1">
    <property type="nucleotide sequence ID" value="NZ_CAWPPI010000057.1"/>
</dbReference>
<keyword evidence="3" id="KW-1185">Reference proteome</keyword>
<accession>A0A8J6XG77</accession>
<organism evidence="2 3">
    <name type="scientific">Iningainema tapete BLCC-T55</name>
    <dbReference type="NCBI Taxonomy" id="2748662"/>
    <lineage>
        <taxon>Bacteria</taxon>
        <taxon>Bacillati</taxon>
        <taxon>Cyanobacteriota</taxon>
        <taxon>Cyanophyceae</taxon>
        <taxon>Nostocales</taxon>
        <taxon>Scytonemataceae</taxon>
        <taxon>Iningainema tapete</taxon>
    </lineage>
</organism>
<dbReference type="InterPro" id="IPR046172">
    <property type="entry name" value="DUF6174"/>
</dbReference>
<keyword evidence="1" id="KW-0732">Signal</keyword>
<dbReference type="AlphaFoldDB" id="A0A8J6XG77"/>
<evidence type="ECO:0000313" key="2">
    <source>
        <dbReference type="EMBL" id="MBD2773603.1"/>
    </source>
</evidence>
<dbReference type="EMBL" id="JACXAE010000057">
    <property type="protein sequence ID" value="MBD2773603.1"/>
    <property type="molecule type" value="Genomic_DNA"/>
</dbReference>
<dbReference type="Proteomes" id="UP000629098">
    <property type="component" value="Unassembled WGS sequence"/>
</dbReference>
<feature type="chain" id="PRO_5035183528" evidence="1">
    <location>
        <begin position="20"/>
        <end position="164"/>
    </location>
</feature>
<sequence length="164" mass="18091">MRLLTVIGMGLAVSLGLNAPVMSQPSVQPAQSPAIAQSNLGQLKINRRLWNQQRISNYRYILTNSCFCIPDARGPVVIEVRNGITTSITNAATGQPVNPDFFQKYDTIPKLFNLTKKAIVGGAFSVNVQYDSTLGYPTQINIDYNSQIADEEIYLSIKDLQEIP</sequence>